<reference evidence="6" key="1">
    <citation type="journal article" date="2021" name="PeerJ">
        <title>Extensive microbial diversity within the chicken gut microbiome revealed by metagenomics and culture.</title>
        <authorList>
            <person name="Gilroy R."/>
            <person name="Ravi A."/>
            <person name="Getino M."/>
            <person name="Pursley I."/>
            <person name="Horton D.L."/>
            <person name="Alikhan N.F."/>
            <person name="Baker D."/>
            <person name="Gharbi K."/>
            <person name="Hall N."/>
            <person name="Watson M."/>
            <person name="Adriaenssens E.M."/>
            <person name="Foster-Nyarko E."/>
            <person name="Jarju S."/>
            <person name="Secka A."/>
            <person name="Antonio M."/>
            <person name="Oren A."/>
            <person name="Chaudhuri R.R."/>
            <person name="La Ragione R."/>
            <person name="Hildebrand F."/>
            <person name="Pallen M.J."/>
        </authorList>
    </citation>
    <scope>NUCLEOTIDE SEQUENCE</scope>
    <source>
        <strain evidence="6">ChiSxjej3B15-572</strain>
    </source>
</reference>
<dbReference type="GO" id="GO:0005525">
    <property type="term" value="F:GTP binding"/>
    <property type="evidence" value="ECO:0007669"/>
    <property type="project" value="UniProtKB-KW"/>
</dbReference>
<dbReference type="InterPro" id="IPR035650">
    <property type="entry name" value="Tet_C"/>
</dbReference>
<feature type="domain" description="Tr-type G" evidence="5">
    <location>
        <begin position="2"/>
        <end position="227"/>
    </location>
</feature>
<evidence type="ECO:0000256" key="4">
    <source>
        <dbReference type="ARBA" id="ARBA00023251"/>
    </source>
</evidence>
<dbReference type="PRINTS" id="PR01037">
    <property type="entry name" value="TCRTETOQM"/>
</dbReference>
<dbReference type="Gene3D" id="3.30.70.240">
    <property type="match status" value="1"/>
</dbReference>
<dbReference type="PANTHER" id="PTHR43261">
    <property type="entry name" value="TRANSLATION ELONGATION FACTOR G-RELATED"/>
    <property type="match status" value="1"/>
</dbReference>
<dbReference type="AlphaFoldDB" id="A0A9D1VIR9"/>
<dbReference type="Gene3D" id="3.30.230.10">
    <property type="match status" value="1"/>
</dbReference>
<dbReference type="GO" id="GO:0046677">
    <property type="term" value="P:response to antibiotic"/>
    <property type="evidence" value="ECO:0007669"/>
    <property type="project" value="UniProtKB-KW"/>
</dbReference>
<name>A0A9D1VIR9_9LACO</name>
<dbReference type="Gene3D" id="3.30.70.870">
    <property type="entry name" value="Elongation Factor G (Translational Gtpase), domain 3"/>
    <property type="match status" value="1"/>
</dbReference>
<dbReference type="GO" id="GO:0006412">
    <property type="term" value="P:translation"/>
    <property type="evidence" value="ECO:0007669"/>
    <property type="project" value="UniProtKB-KW"/>
</dbReference>
<dbReference type="InterPro" id="IPR000640">
    <property type="entry name" value="EFG_V-like"/>
</dbReference>
<dbReference type="Gene3D" id="3.40.50.300">
    <property type="entry name" value="P-loop containing nucleotide triphosphate hydrolases"/>
    <property type="match status" value="1"/>
</dbReference>
<dbReference type="SUPFAM" id="SSF54980">
    <property type="entry name" value="EF-G C-terminal domain-like"/>
    <property type="match status" value="2"/>
</dbReference>
<keyword evidence="2" id="KW-0648">Protein biosynthesis</keyword>
<evidence type="ECO:0000313" key="6">
    <source>
        <dbReference type="EMBL" id="HIX35668.1"/>
    </source>
</evidence>
<evidence type="ECO:0000313" key="7">
    <source>
        <dbReference type="Proteomes" id="UP000824231"/>
    </source>
</evidence>
<dbReference type="SUPFAM" id="SSF54211">
    <property type="entry name" value="Ribosomal protein S5 domain 2-like"/>
    <property type="match status" value="1"/>
</dbReference>
<gene>
    <name evidence="6" type="ORF">H9856_04645</name>
</gene>
<dbReference type="InterPro" id="IPR009000">
    <property type="entry name" value="Transl_B-barrel_sf"/>
</dbReference>
<dbReference type="InterPro" id="IPR020568">
    <property type="entry name" value="Ribosomal_Su5_D2-typ_SF"/>
</dbReference>
<protein>
    <submittedName>
        <fullName evidence="6">TetM/TetW/TetO/TetS family tetracycline resistance ribosomal protection protein</fullName>
    </submittedName>
</protein>
<dbReference type="GO" id="GO:0032790">
    <property type="term" value="P:ribosome disassembly"/>
    <property type="evidence" value="ECO:0007669"/>
    <property type="project" value="TreeGrafter"/>
</dbReference>
<dbReference type="Pfam" id="PF00679">
    <property type="entry name" value="EFG_C"/>
    <property type="match status" value="1"/>
</dbReference>
<dbReference type="InterPro" id="IPR014721">
    <property type="entry name" value="Ribsml_uS5_D2-typ_fold_subgr"/>
</dbReference>
<organism evidence="6 7">
    <name type="scientific">Candidatus Limosilactobacillus merdigallinarum</name>
    <dbReference type="NCBI Taxonomy" id="2838652"/>
    <lineage>
        <taxon>Bacteria</taxon>
        <taxon>Bacillati</taxon>
        <taxon>Bacillota</taxon>
        <taxon>Bacilli</taxon>
        <taxon>Lactobacillales</taxon>
        <taxon>Lactobacillaceae</taxon>
        <taxon>Limosilactobacillus</taxon>
    </lineage>
</organism>
<keyword evidence="3" id="KW-0342">GTP-binding</keyword>
<proteinExistence type="predicted"/>
<dbReference type="InterPro" id="IPR005225">
    <property type="entry name" value="Small_GTP-bd"/>
</dbReference>
<dbReference type="Proteomes" id="UP000824231">
    <property type="component" value="Unassembled WGS sequence"/>
</dbReference>
<dbReference type="InterPro" id="IPR005517">
    <property type="entry name" value="Transl_elong_EFG/EF2_IV"/>
</dbReference>
<accession>A0A9D1VIR9</accession>
<dbReference type="CDD" id="cd03711">
    <property type="entry name" value="Tet_C"/>
    <property type="match status" value="1"/>
</dbReference>
<keyword evidence="1" id="KW-0547">Nucleotide-binding</keyword>
<keyword evidence="4" id="KW-0046">Antibiotic resistance</keyword>
<dbReference type="Pfam" id="PF00009">
    <property type="entry name" value="GTP_EFTU"/>
    <property type="match status" value="1"/>
</dbReference>
<evidence type="ECO:0000259" key="5">
    <source>
        <dbReference type="PROSITE" id="PS51722"/>
    </source>
</evidence>
<dbReference type="PRINTS" id="PR00315">
    <property type="entry name" value="ELONGATNFCT"/>
</dbReference>
<dbReference type="EMBL" id="DXFH01000019">
    <property type="protein sequence ID" value="HIX35668.1"/>
    <property type="molecule type" value="Genomic_DNA"/>
</dbReference>
<dbReference type="SMART" id="SM00889">
    <property type="entry name" value="EFG_IV"/>
    <property type="match status" value="1"/>
</dbReference>
<sequence>MTKKITIGIIAPVDAGKTTLSEEMLFQTGMIRHAGRVDHGDTFLDPDSIEKQRGITVFAHQAQLIMDDFTMTLLDTPGHVDFAATTEQVLPVLDYAILIVSGSDGVTGYTRLLWRLLAHYDVPTFIFVNKTDAPGFARQRILKEIQSLDDGCLPFSPKLDETTIEDIASQDETALNQYLEQGTLTTEQIQRLIANRKVFPTYFGSALKRTGVKDLLAGLKQWTPTPQWSEKFAARVFKISHDKDGQQLTWLRVTGGYLNAKQTLVDDQKADALRVYNGEKYQVVQKVNAGDVCAVVGPAKLLVGQGLGADHTDKPALLKPVLSYTVATQHDLHDCLQKLEELALDDPQLTVIWNSELQAIEVQVMGPMQLEVLAQLLKERYQIAVTFEKGTVLYQETATKSFEGVGHFEPLRHYSECHLLIKPGTLGSGLQFGIKCSVDVLGHNYQQQIITALKSKLQRGVLIGAPLTDAQITLVGGRASVVHSVGGDFREAANRALRQGLMELKQRGGCQLLEQWYRFTLIVPDDQVGRALNDIQRSSGDFDSPVQLANHQTEITGHAPVSEFRDYATTLRGYSHGEGQLTCVPDGNHPCHNADEVIVAAAYDPVADLDNTPDSVFCAHGAGYPVHWDQVPHKMHCAYFTDQH</sequence>
<evidence type="ECO:0000256" key="3">
    <source>
        <dbReference type="ARBA" id="ARBA00023134"/>
    </source>
</evidence>
<dbReference type="Gene3D" id="2.40.30.10">
    <property type="entry name" value="Translation factors"/>
    <property type="match status" value="1"/>
</dbReference>
<dbReference type="PANTHER" id="PTHR43261:SF1">
    <property type="entry name" value="RIBOSOME-RELEASING FACTOR 2, MITOCHONDRIAL"/>
    <property type="match status" value="1"/>
</dbReference>
<dbReference type="InterPro" id="IPR027417">
    <property type="entry name" value="P-loop_NTPase"/>
</dbReference>
<dbReference type="InterPro" id="IPR000795">
    <property type="entry name" value="T_Tr_GTP-bd_dom"/>
</dbReference>
<dbReference type="Pfam" id="PF03764">
    <property type="entry name" value="EFG_IV"/>
    <property type="match status" value="1"/>
</dbReference>
<dbReference type="InterPro" id="IPR035647">
    <property type="entry name" value="EFG_III/V"/>
</dbReference>
<dbReference type="SUPFAM" id="SSF50447">
    <property type="entry name" value="Translation proteins"/>
    <property type="match status" value="1"/>
</dbReference>
<comment type="caution">
    <text evidence="6">The sequence shown here is derived from an EMBL/GenBank/DDBJ whole genome shotgun (WGS) entry which is preliminary data.</text>
</comment>
<dbReference type="PROSITE" id="PS51722">
    <property type="entry name" value="G_TR_2"/>
    <property type="match status" value="1"/>
</dbReference>
<dbReference type="GO" id="GO:0003924">
    <property type="term" value="F:GTPase activity"/>
    <property type="evidence" value="ECO:0007669"/>
    <property type="project" value="InterPro"/>
</dbReference>
<dbReference type="NCBIfam" id="TIGR00231">
    <property type="entry name" value="small_GTP"/>
    <property type="match status" value="1"/>
</dbReference>
<evidence type="ECO:0000256" key="1">
    <source>
        <dbReference type="ARBA" id="ARBA00022741"/>
    </source>
</evidence>
<dbReference type="SMART" id="SM00838">
    <property type="entry name" value="EFG_C"/>
    <property type="match status" value="1"/>
</dbReference>
<evidence type="ECO:0000256" key="2">
    <source>
        <dbReference type="ARBA" id="ARBA00022917"/>
    </source>
</evidence>
<dbReference type="SUPFAM" id="SSF52540">
    <property type="entry name" value="P-loop containing nucleoside triphosphate hydrolases"/>
    <property type="match status" value="1"/>
</dbReference>
<reference evidence="6" key="2">
    <citation type="submission" date="2021-04" db="EMBL/GenBank/DDBJ databases">
        <authorList>
            <person name="Gilroy R."/>
        </authorList>
    </citation>
    <scope>NUCLEOTIDE SEQUENCE</scope>
    <source>
        <strain evidence="6">ChiSxjej3B15-572</strain>
    </source>
</reference>